<sequence>MDLETAYQMAFLATINDTEFWDKQKQITPWVLGEARERLKQSLLAAQRSWLQARRINPDTFKERSYYEFKFSKSSSDETFLWKCSGAVQLWGHSPQVFNSSSAGYPVKGRLSGLVSINLFPRDGPRHQCEEWSVDYITATPHPDFPPEEITPYME</sequence>
<dbReference type="Proteomes" id="UP000289152">
    <property type="component" value="Unassembled WGS sequence"/>
</dbReference>
<name>A0A4Q1BBK9_TREME</name>
<dbReference type="AlphaFoldDB" id="A0A4Q1BBK9"/>
<evidence type="ECO:0000313" key="1">
    <source>
        <dbReference type="EMBL" id="RXK35457.1"/>
    </source>
</evidence>
<protein>
    <submittedName>
        <fullName evidence="1">Uncharacterized protein</fullName>
    </submittedName>
</protein>
<reference evidence="1 2" key="1">
    <citation type="submission" date="2016-06" db="EMBL/GenBank/DDBJ databases">
        <title>Evolution of pathogenesis and genome organization in the Tremellales.</title>
        <authorList>
            <person name="Cuomo C."/>
            <person name="Litvintseva A."/>
            <person name="Heitman J."/>
            <person name="Chen Y."/>
            <person name="Sun S."/>
            <person name="Springer D."/>
            <person name="Dromer F."/>
            <person name="Young S."/>
            <person name="Zeng Q."/>
            <person name="Chapman S."/>
            <person name="Gujja S."/>
            <person name="Saif S."/>
            <person name="Birren B."/>
        </authorList>
    </citation>
    <scope>NUCLEOTIDE SEQUENCE [LARGE SCALE GENOMIC DNA]</scope>
    <source>
        <strain evidence="1 2">ATCC 28783</strain>
    </source>
</reference>
<evidence type="ECO:0000313" key="2">
    <source>
        <dbReference type="Proteomes" id="UP000289152"/>
    </source>
</evidence>
<dbReference type="InParanoid" id="A0A4Q1BBK9"/>
<organism evidence="1 2">
    <name type="scientific">Tremella mesenterica</name>
    <name type="common">Jelly fungus</name>
    <dbReference type="NCBI Taxonomy" id="5217"/>
    <lineage>
        <taxon>Eukaryota</taxon>
        <taxon>Fungi</taxon>
        <taxon>Dikarya</taxon>
        <taxon>Basidiomycota</taxon>
        <taxon>Agaricomycotina</taxon>
        <taxon>Tremellomycetes</taxon>
        <taxon>Tremellales</taxon>
        <taxon>Tremellaceae</taxon>
        <taxon>Tremella</taxon>
    </lineage>
</organism>
<dbReference type="EMBL" id="SDIL01000135">
    <property type="protein sequence ID" value="RXK35457.1"/>
    <property type="molecule type" value="Genomic_DNA"/>
</dbReference>
<comment type="caution">
    <text evidence="1">The sequence shown here is derived from an EMBL/GenBank/DDBJ whole genome shotgun (WGS) entry which is preliminary data.</text>
</comment>
<keyword evidence="2" id="KW-1185">Reference proteome</keyword>
<gene>
    <name evidence="1" type="ORF">M231_07269</name>
</gene>
<dbReference type="VEuPathDB" id="FungiDB:TREMEDRAFT_65609"/>
<accession>A0A4Q1BBK9</accession>
<proteinExistence type="predicted"/>